<dbReference type="RefSeq" id="XP_020058112.1">
    <property type="nucleotide sequence ID" value="XM_020197899.1"/>
</dbReference>
<dbReference type="STRING" id="690307.A0A1L9X031"/>
<dbReference type="AlphaFoldDB" id="A0A1L9X031"/>
<keyword evidence="11" id="KW-1185">Reference proteome</keyword>
<dbReference type="EMBL" id="KV878974">
    <property type="protein sequence ID" value="OJK01773.1"/>
    <property type="molecule type" value="Genomic_DNA"/>
</dbReference>
<reference evidence="11" key="1">
    <citation type="journal article" date="2017" name="Genome Biol.">
        <title>Comparative genomics reveals high biological diversity and specific adaptations in the industrially and medically important fungal genus Aspergillus.</title>
        <authorList>
            <person name="de Vries R.P."/>
            <person name="Riley R."/>
            <person name="Wiebenga A."/>
            <person name="Aguilar-Osorio G."/>
            <person name="Amillis S."/>
            <person name="Uchima C.A."/>
            <person name="Anderluh G."/>
            <person name="Asadollahi M."/>
            <person name="Askin M."/>
            <person name="Barry K."/>
            <person name="Battaglia E."/>
            <person name="Bayram O."/>
            <person name="Benocci T."/>
            <person name="Braus-Stromeyer S.A."/>
            <person name="Caldana C."/>
            <person name="Canovas D."/>
            <person name="Cerqueira G.C."/>
            <person name="Chen F."/>
            <person name="Chen W."/>
            <person name="Choi C."/>
            <person name="Clum A."/>
            <person name="Dos Santos R.A."/>
            <person name="Damasio A.R."/>
            <person name="Diallinas G."/>
            <person name="Emri T."/>
            <person name="Fekete E."/>
            <person name="Flipphi M."/>
            <person name="Freyberg S."/>
            <person name="Gallo A."/>
            <person name="Gournas C."/>
            <person name="Habgood R."/>
            <person name="Hainaut M."/>
            <person name="Harispe M.L."/>
            <person name="Henrissat B."/>
            <person name="Hilden K.S."/>
            <person name="Hope R."/>
            <person name="Hossain A."/>
            <person name="Karabika E."/>
            <person name="Karaffa L."/>
            <person name="Karanyi Z."/>
            <person name="Krasevec N."/>
            <person name="Kuo A."/>
            <person name="Kusch H."/>
            <person name="LaButti K."/>
            <person name="Lagendijk E.L."/>
            <person name="Lapidus A."/>
            <person name="Levasseur A."/>
            <person name="Lindquist E."/>
            <person name="Lipzen A."/>
            <person name="Logrieco A.F."/>
            <person name="MacCabe A."/>
            <person name="Maekelae M.R."/>
            <person name="Malavazi I."/>
            <person name="Melin P."/>
            <person name="Meyer V."/>
            <person name="Mielnichuk N."/>
            <person name="Miskei M."/>
            <person name="Molnar A.P."/>
            <person name="Mule G."/>
            <person name="Ngan C.Y."/>
            <person name="Orejas M."/>
            <person name="Orosz E."/>
            <person name="Ouedraogo J.P."/>
            <person name="Overkamp K.M."/>
            <person name="Park H.-S."/>
            <person name="Perrone G."/>
            <person name="Piumi F."/>
            <person name="Punt P.J."/>
            <person name="Ram A.F."/>
            <person name="Ramon A."/>
            <person name="Rauscher S."/>
            <person name="Record E."/>
            <person name="Riano-Pachon D.M."/>
            <person name="Robert V."/>
            <person name="Roehrig J."/>
            <person name="Ruller R."/>
            <person name="Salamov A."/>
            <person name="Salih N.S."/>
            <person name="Samson R.A."/>
            <person name="Sandor E."/>
            <person name="Sanguinetti M."/>
            <person name="Schuetze T."/>
            <person name="Sepcic K."/>
            <person name="Shelest E."/>
            <person name="Sherlock G."/>
            <person name="Sophianopoulou V."/>
            <person name="Squina F.M."/>
            <person name="Sun H."/>
            <person name="Susca A."/>
            <person name="Todd R.B."/>
            <person name="Tsang A."/>
            <person name="Unkles S.E."/>
            <person name="van de Wiele N."/>
            <person name="van Rossen-Uffink D."/>
            <person name="Oliveira J.V."/>
            <person name="Vesth T.C."/>
            <person name="Visser J."/>
            <person name="Yu J.-H."/>
            <person name="Zhou M."/>
            <person name="Andersen M.R."/>
            <person name="Archer D.B."/>
            <person name="Baker S.E."/>
            <person name="Benoit I."/>
            <person name="Brakhage A.A."/>
            <person name="Braus G.H."/>
            <person name="Fischer R."/>
            <person name="Frisvad J.C."/>
            <person name="Goldman G.H."/>
            <person name="Houbraken J."/>
            <person name="Oakley B."/>
            <person name="Pocsi I."/>
            <person name="Scazzocchio C."/>
            <person name="Seiboth B."/>
            <person name="vanKuyk P.A."/>
            <person name="Wortman J."/>
            <person name="Dyer P.S."/>
            <person name="Grigoriev I.V."/>
        </authorList>
    </citation>
    <scope>NUCLEOTIDE SEQUENCE [LARGE SCALE GENOMIC DNA]</scope>
    <source>
        <strain evidence="11">ATCC 16872 / CBS 172.66 / WB 5094</strain>
    </source>
</reference>
<keyword evidence="4 8" id="KW-1133">Transmembrane helix</keyword>
<gene>
    <name evidence="10" type="ORF">ASPACDRAFT_1867479</name>
</gene>
<evidence type="ECO:0000256" key="1">
    <source>
        <dbReference type="ARBA" id="ARBA00004141"/>
    </source>
</evidence>
<dbReference type="GO" id="GO:0016020">
    <property type="term" value="C:membrane"/>
    <property type="evidence" value="ECO:0007669"/>
    <property type="project" value="UniProtKB-SubCell"/>
</dbReference>
<feature type="transmembrane region" description="Helical" evidence="8">
    <location>
        <begin position="353"/>
        <end position="377"/>
    </location>
</feature>
<keyword evidence="3 8" id="KW-0812">Transmembrane</keyword>
<evidence type="ECO:0000313" key="11">
    <source>
        <dbReference type="Proteomes" id="UP000184546"/>
    </source>
</evidence>
<accession>A0A1L9X031</accession>
<evidence type="ECO:0000256" key="6">
    <source>
        <dbReference type="ARBA" id="ARBA00037968"/>
    </source>
</evidence>
<feature type="domain" description="Major facilitator superfamily (MFS) profile" evidence="9">
    <location>
        <begin position="36"/>
        <end position="446"/>
    </location>
</feature>
<evidence type="ECO:0000256" key="5">
    <source>
        <dbReference type="ARBA" id="ARBA00023136"/>
    </source>
</evidence>
<evidence type="ECO:0000259" key="9">
    <source>
        <dbReference type="PROSITE" id="PS50850"/>
    </source>
</evidence>
<dbReference type="OMA" id="YRKKEHA"/>
<dbReference type="InterPro" id="IPR020846">
    <property type="entry name" value="MFS_dom"/>
</dbReference>
<feature type="transmembrane region" description="Helical" evidence="8">
    <location>
        <begin position="103"/>
        <end position="122"/>
    </location>
</feature>
<dbReference type="InterPro" id="IPR036259">
    <property type="entry name" value="MFS_trans_sf"/>
</dbReference>
<feature type="transmembrane region" description="Helical" evidence="8">
    <location>
        <begin position="265"/>
        <end position="289"/>
    </location>
</feature>
<feature type="transmembrane region" description="Helical" evidence="8">
    <location>
        <begin position="389"/>
        <end position="410"/>
    </location>
</feature>
<dbReference type="Proteomes" id="UP000184546">
    <property type="component" value="Unassembled WGS sequence"/>
</dbReference>
<feature type="transmembrane region" description="Helical" evidence="8">
    <location>
        <begin position="422"/>
        <end position="442"/>
    </location>
</feature>
<dbReference type="Gene3D" id="1.20.1250.20">
    <property type="entry name" value="MFS general substrate transporter like domains"/>
    <property type="match status" value="1"/>
</dbReference>
<dbReference type="PANTHER" id="PTHR43791">
    <property type="entry name" value="PERMEASE-RELATED"/>
    <property type="match status" value="1"/>
</dbReference>
<proteinExistence type="inferred from homology"/>
<protein>
    <recommendedName>
        <fullName evidence="9">Major facilitator superfamily (MFS) profile domain-containing protein</fullName>
    </recommendedName>
</protein>
<evidence type="ECO:0000313" key="10">
    <source>
        <dbReference type="EMBL" id="OJK01773.1"/>
    </source>
</evidence>
<evidence type="ECO:0000256" key="2">
    <source>
        <dbReference type="ARBA" id="ARBA00022448"/>
    </source>
</evidence>
<organism evidence="10 11">
    <name type="scientific">Aspergillus aculeatus (strain ATCC 16872 / CBS 172.66 / WB 5094)</name>
    <dbReference type="NCBI Taxonomy" id="690307"/>
    <lineage>
        <taxon>Eukaryota</taxon>
        <taxon>Fungi</taxon>
        <taxon>Dikarya</taxon>
        <taxon>Ascomycota</taxon>
        <taxon>Pezizomycotina</taxon>
        <taxon>Eurotiomycetes</taxon>
        <taxon>Eurotiomycetidae</taxon>
        <taxon>Eurotiales</taxon>
        <taxon>Aspergillaceae</taxon>
        <taxon>Aspergillus</taxon>
        <taxon>Aspergillus subgen. Circumdati</taxon>
    </lineage>
</organism>
<feature type="transmembrane region" description="Helical" evidence="8">
    <location>
        <begin position="195"/>
        <end position="217"/>
    </location>
</feature>
<sequence length="480" mass="52931">MEEIPQKKQASNDGCHRSGYSEEEEEQVVRKIDRFILPILCSVFFFQYLDKHGLNYVSVFGLIDDLSLQGSEYSWCSSILFLGQLVSEYPLIYLMSRLPLTRVVGVTIILWGAVSMCLAATQDFAGFAALRFLLGLSEGAVGPAFVTLTSVWYRKKEHALRVGVWVTMGGLAQVLGCLLMYGIGRSSTPGSLAPWRTLFLICGALTCGFGVIFIFVVPVSPEKAWFLSPREVEVLEARMALDRDAGDLTQFSGAQVKETLRDIRAWSMFIFGVLVTMQSPVLTFASLIIKNLNYTSLQTMLYTAPSGAVQILAIWASLAGCYLLPNNRCLVVMVMTIPPLVGNILLLKLPLTAGWALIVASWLASCQPNIIAVVLSLSASNVKGNTKRSMVNALFFIGSSIGSIAAPQLWKPKAAPRFFEGVVTGIVTWGLLIGALSLYWHICRSENRQRDQTQIPSPGFTYHTGEDVTDIQDPQFRYSY</sequence>
<feature type="transmembrane region" description="Helical" evidence="8">
    <location>
        <begin position="330"/>
        <end position="347"/>
    </location>
</feature>
<dbReference type="InterPro" id="IPR011701">
    <property type="entry name" value="MFS"/>
</dbReference>
<feature type="region of interest" description="Disordered" evidence="7">
    <location>
        <begin position="1"/>
        <end position="22"/>
    </location>
</feature>
<keyword evidence="5 8" id="KW-0472">Membrane</keyword>
<dbReference type="GeneID" id="30971713"/>
<feature type="transmembrane region" description="Helical" evidence="8">
    <location>
        <begin position="162"/>
        <end position="183"/>
    </location>
</feature>
<dbReference type="SUPFAM" id="SSF103473">
    <property type="entry name" value="MFS general substrate transporter"/>
    <property type="match status" value="1"/>
</dbReference>
<dbReference type="VEuPathDB" id="FungiDB:ASPACDRAFT_1867479"/>
<dbReference type="GO" id="GO:0022857">
    <property type="term" value="F:transmembrane transporter activity"/>
    <property type="evidence" value="ECO:0007669"/>
    <property type="project" value="InterPro"/>
</dbReference>
<evidence type="ECO:0000256" key="8">
    <source>
        <dbReference type="SAM" id="Phobius"/>
    </source>
</evidence>
<name>A0A1L9X031_ASPA1</name>
<comment type="subcellular location">
    <subcellularLocation>
        <location evidence="1">Membrane</location>
        <topology evidence="1">Multi-pass membrane protein</topology>
    </subcellularLocation>
</comment>
<feature type="transmembrane region" description="Helical" evidence="8">
    <location>
        <begin position="128"/>
        <end position="153"/>
    </location>
</feature>
<dbReference type="Pfam" id="PF07690">
    <property type="entry name" value="MFS_1"/>
    <property type="match status" value="1"/>
</dbReference>
<comment type="similarity">
    <text evidence="6">Belongs to the major facilitator superfamily. Allantoate permease family.</text>
</comment>
<dbReference type="PANTHER" id="PTHR43791:SF103">
    <property type="entry name" value="MAJOR FACILITATOR SUPERFAMILY (MFS) PROFILE DOMAIN-CONTAINING PROTEIN-RELATED"/>
    <property type="match status" value="1"/>
</dbReference>
<feature type="transmembrane region" description="Helical" evidence="8">
    <location>
        <begin position="301"/>
        <end position="323"/>
    </location>
</feature>
<evidence type="ECO:0000256" key="4">
    <source>
        <dbReference type="ARBA" id="ARBA00022989"/>
    </source>
</evidence>
<dbReference type="PROSITE" id="PS50850">
    <property type="entry name" value="MFS"/>
    <property type="match status" value="1"/>
</dbReference>
<evidence type="ECO:0000256" key="7">
    <source>
        <dbReference type="SAM" id="MobiDB-lite"/>
    </source>
</evidence>
<dbReference type="OrthoDB" id="6730379at2759"/>
<keyword evidence="2" id="KW-0813">Transport</keyword>
<dbReference type="FunFam" id="1.20.1250.20:FF:000064">
    <property type="entry name" value="MFS allantoate transporter"/>
    <property type="match status" value="1"/>
</dbReference>
<evidence type="ECO:0000256" key="3">
    <source>
        <dbReference type="ARBA" id="ARBA00022692"/>
    </source>
</evidence>